<dbReference type="EMBL" id="CP024608">
    <property type="protein sequence ID" value="ATQ77003.1"/>
    <property type="molecule type" value="Genomic_DNA"/>
</dbReference>
<evidence type="ECO:0000256" key="1">
    <source>
        <dbReference type="ARBA" id="ARBA00004370"/>
    </source>
</evidence>
<comment type="subcellular location">
    <subcellularLocation>
        <location evidence="1">Membrane</location>
    </subcellularLocation>
</comment>
<feature type="domain" description="HAMP" evidence="7">
    <location>
        <begin position="252"/>
        <end position="304"/>
    </location>
</feature>
<dbReference type="InterPro" id="IPR003660">
    <property type="entry name" value="HAMP_dom"/>
</dbReference>
<dbReference type="SUPFAM" id="SSF58104">
    <property type="entry name" value="Methyl-accepting chemotaxis protein (MCP) signaling domain"/>
    <property type="match status" value="1"/>
</dbReference>
<dbReference type="GO" id="GO:0004888">
    <property type="term" value="F:transmembrane signaling receptor activity"/>
    <property type="evidence" value="ECO:0007669"/>
    <property type="project" value="InterPro"/>
</dbReference>
<dbReference type="AlphaFoldDB" id="A0A2D2DPW3"/>
<dbReference type="GO" id="GO:0006935">
    <property type="term" value="P:chemotaxis"/>
    <property type="evidence" value="ECO:0007669"/>
    <property type="project" value="InterPro"/>
</dbReference>
<dbReference type="Proteomes" id="UP000229897">
    <property type="component" value="Chromosome"/>
</dbReference>
<dbReference type="InterPro" id="IPR004090">
    <property type="entry name" value="Chemotax_Me-accpt_rcpt"/>
</dbReference>
<accession>A0A2D2DPW3</accession>
<evidence type="ECO:0000313" key="8">
    <source>
        <dbReference type="EMBL" id="ATQ77003.1"/>
    </source>
</evidence>
<reference evidence="8" key="1">
    <citation type="submission" date="2017-10" db="EMBL/GenBank/DDBJ databases">
        <title>Massilia psychrophilum sp. nov., a novel purple-pigmented bacterium isolated from Tianshan glacier, Xinjiang Municipality, China.</title>
        <authorList>
            <person name="Wang H."/>
        </authorList>
    </citation>
    <scope>NUCLEOTIDE SEQUENCE [LARGE SCALE GENOMIC DNA]</scope>
    <source>
        <strain evidence="8">B2</strain>
    </source>
</reference>
<protein>
    <submittedName>
        <fullName evidence="8">Methyl-accepting chemotaxis protein</fullName>
    </submittedName>
</protein>
<evidence type="ECO:0000259" key="7">
    <source>
        <dbReference type="PROSITE" id="PS50885"/>
    </source>
</evidence>
<evidence type="ECO:0000256" key="4">
    <source>
        <dbReference type="PROSITE-ProRule" id="PRU00284"/>
    </source>
</evidence>
<proteinExistence type="inferred from homology"/>
<organism evidence="8 9">
    <name type="scientific">Massilia violaceinigra</name>
    <dbReference type="NCBI Taxonomy" id="2045208"/>
    <lineage>
        <taxon>Bacteria</taxon>
        <taxon>Pseudomonadati</taxon>
        <taxon>Pseudomonadota</taxon>
        <taxon>Betaproteobacteria</taxon>
        <taxon>Burkholderiales</taxon>
        <taxon>Oxalobacteraceae</taxon>
        <taxon>Telluria group</taxon>
        <taxon>Massilia</taxon>
    </lineage>
</organism>
<dbReference type="Pfam" id="PF00015">
    <property type="entry name" value="MCPsignal"/>
    <property type="match status" value="1"/>
</dbReference>
<gene>
    <name evidence="8" type="ORF">CR152_22670</name>
</gene>
<dbReference type="Pfam" id="PF00672">
    <property type="entry name" value="HAMP"/>
    <property type="match status" value="1"/>
</dbReference>
<dbReference type="RefSeq" id="WP_099878769.1">
    <property type="nucleotide sequence ID" value="NZ_CP024608.1"/>
</dbReference>
<sequence>MLKNYSIRVIFTAFFLVSVALSVCSLMAFSRVSTEQGKTMLASENRYQSFLLADELRQSSDDLTRLARTFVVSGDAAYERQYMDILAIRNGAKGRPQNYERIYWDFVAAGVDKPTPDGPAIALADLMRKAGFTDAEFAKLKQAQDNSDALVKTEVIAMNAVKGMFDDGTGKFTQKREPDMEMARKIMHDANYHKNKATIMAPVNEFLAMLDKRTGEEVRIAAARADTAFWVAVGVLGVSLCMSLVTVLMIYRHIKLGFTHAIETASKIASGDLNGETAEDRSDEVGELLQSMNTISINLRQTVRKIRESSDEISAATHDIAVGNADLSARTESQASSLEETASSMEELTSTVKQNADNARQANLLASSASEVAIKGGTVVSQVVDTMGSINESARKIVDIISVIDGIAFQTNILALNAAVEAARAGEQGRGFAVVAAEVRNLAQRSAGAAKEIKALINDSVDKVDLGSKLVDHAGTTMNEVVASIQRVSAIVGEIAAASQEQSSGIEQVNQAIVQMDAVVQSNSSLVEEAAAAAESLEEQAGNLVETVKIFKVDELGTQRQAATRAPVARKNGTLVSRQKSAPVLIGAD</sequence>
<keyword evidence="5" id="KW-0812">Transmembrane</keyword>
<dbReference type="PROSITE" id="PS50885">
    <property type="entry name" value="HAMP"/>
    <property type="match status" value="1"/>
</dbReference>
<evidence type="ECO:0000256" key="2">
    <source>
        <dbReference type="ARBA" id="ARBA00022481"/>
    </source>
</evidence>
<keyword evidence="5" id="KW-0472">Membrane</keyword>
<keyword evidence="5" id="KW-1133">Transmembrane helix</keyword>
<dbReference type="GO" id="GO:0007165">
    <property type="term" value="P:signal transduction"/>
    <property type="evidence" value="ECO:0007669"/>
    <property type="project" value="UniProtKB-KW"/>
</dbReference>
<comment type="similarity">
    <text evidence="3">Belongs to the methyl-accepting chemotaxis (MCP) protein family.</text>
</comment>
<dbReference type="InterPro" id="IPR051310">
    <property type="entry name" value="MCP_chemotaxis"/>
</dbReference>
<dbReference type="PANTHER" id="PTHR43531">
    <property type="entry name" value="PROTEIN ICFG"/>
    <property type="match status" value="1"/>
</dbReference>
<evidence type="ECO:0000256" key="5">
    <source>
        <dbReference type="SAM" id="Phobius"/>
    </source>
</evidence>
<feature type="domain" description="Methyl-accepting transducer" evidence="6">
    <location>
        <begin position="309"/>
        <end position="538"/>
    </location>
</feature>
<dbReference type="SMART" id="SM00283">
    <property type="entry name" value="MA"/>
    <property type="match status" value="1"/>
</dbReference>
<evidence type="ECO:0000313" key="9">
    <source>
        <dbReference type="Proteomes" id="UP000229897"/>
    </source>
</evidence>
<name>A0A2D2DPW3_9BURK</name>
<dbReference type="FunFam" id="1.10.287.950:FF:000001">
    <property type="entry name" value="Methyl-accepting chemotaxis sensory transducer"/>
    <property type="match status" value="1"/>
</dbReference>
<dbReference type="SMART" id="SM00304">
    <property type="entry name" value="HAMP"/>
    <property type="match status" value="1"/>
</dbReference>
<dbReference type="GO" id="GO:0005886">
    <property type="term" value="C:plasma membrane"/>
    <property type="evidence" value="ECO:0007669"/>
    <property type="project" value="TreeGrafter"/>
</dbReference>
<feature type="transmembrane region" description="Helical" evidence="5">
    <location>
        <begin position="228"/>
        <end position="251"/>
    </location>
</feature>
<evidence type="ECO:0000256" key="3">
    <source>
        <dbReference type="ARBA" id="ARBA00029447"/>
    </source>
</evidence>
<dbReference type="PANTHER" id="PTHR43531:SF14">
    <property type="entry name" value="METHYL-ACCEPTING CHEMOTAXIS PROTEIN I-RELATED"/>
    <property type="match status" value="1"/>
</dbReference>
<dbReference type="KEGG" id="mass:CR152_22670"/>
<dbReference type="OrthoDB" id="2489132at2"/>
<dbReference type="InterPro" id="IPR004089">
    <property type="entry name" value="MCPsignal_dom"/>
</dbReference>
<dbReference type="PRINTS" id="PR00260">
    <property type="entry name" value="CHEMTRNSDUCR"/>
</dbReference>
<dbReference type="CDD" id="cd06225">
    <property type="entry name" value="HAMP"/>
    <property type="match status" value="1"/>
</dbReference>
<evidence type="ECO:0000259" key="6">
    <source>
        <dbReference type="PROSITE" id="PS50111"/>
    </source>
</evidence>
<dbReference type="CDD" id="cd11386">
    <property type="entry name" value="MCP_signal"/>
    <property type="match status" value="1"/>
</dbReference>
<keyword evidence="4" id="KW-0807">Transducer</keyword>
<dbReference type="PROSITE" id="PS50111">
    <property type="entry name" value="CHEMOTAXIS_TRANSDUC_2"/>
    <property type="match status" value="1"/>
</dbReference>
<keyword evidence="2" id="KW-0488">Methylation</keyword>
<dbReference type="Gene3D" id="1.10.287.950">
    <property type="entry name" value="Methyl-accepting chemotaxis protein"/>
    <property type="match status" value="1"/>
</dbReference>
<keyword evidence="9" id="KW-1185">Reference proteome</keyword>